<dbReference type="PANTHER" id="PTHR17695:SF11">
    <property type="entry name" value="SMALL SUBUNIT PROCESSOME COMPONENT 20 HOMOLOG"/>
    <property type="match status" value="1"/>
</dbReference>
<sequence>MEGRLSHEPILRLIAALSRDLLEDFIPFLRTIADSLECLLQSGADRDPELIEQIFTSWSYIMMYLQKYLIKDVGHVLRYYPKDYVREFMAESVSFLLRKTPVQQLKKG</sequence>
<evidence type="ECO:0000313" key="1">
    <source>
        <dbReference type="EMBL" id="KAL0392567.1"/>
    </source>
</evidence>
<proteinExistence type="predicted"/>
<dbReference type="InterPro" id="IPR052575">
    <property type="entry name" value="SSU_processome_comp_20"/>
</dbReference>
<dbReference type="InterPro" id="IPR016024">
    <property type="entry name" value="ARM-type_fold"/>
</dbReference>
<dbReference type="AlphaFoldDB" id="A0AAW2SJG0"/>
<comment type="caution">
    <text evidence="1">The sequence shown here is derived from an EMBL/GenBank/DDBJ whole genome shotgun (WGS) entry which is preliminary data.</text>
</comment>
<dbReference type="SUPFAM" id="SSF48371">
    <property type="entry name" value="ARM repeat"/>
    <property type="match status" value="1"/>
</dbReference>
<name>A0AAW2SJG0_SESRA</name>
<dbReference type="GO" id="GO:0030686">
    <property type="term" value="C:90S preribosome"/>
    <property type="evidence" value="ECO:0007669"/>
    <property type="project" value="TreeGrafter"/>
</dbReference>
<reference evidence="1" key="2">
    <citation type="journal article" date="2024" name="Plant">
        <title>Genomic evolution and insights into agronomic trait innovations of Sesamum species.</title>
        <authorList>
            <person name="Miao H."/>
            <person name="Wang L."/>
            <person name="Qu L."/>
            <person name="Liu H."/>
            <person name="Sun Y."/>
            <person name="Le M."/>
            <person name="Wang Q."/>
            <person name="Wei S."/>
            <person name="Zheng Y."/>
            <person name="Lin W."/>
            <person name="Duan Y."/>
            <person name="Cao H."/>
            <person name="Xiong S."/>
            <person name="Wang X."/>
            <person name="Wei L."/>
            <person name="Li C."/>
            <person name="Ma Q."/>
            <person name="Ju M."/>
            <person name="Zhao R."/>
            <person name="Li G."/>
            <person name="Mu C."/>
            <person name="Tian Q."/>
            <person name="Mei H."/>
            <person name="Zhang T."/>
            <person name="Gao T."/>
            <person name="Zhang H."/>
        </authorList>
    </citation>
    <scope>NUCLEOTIDE SEQUENCE</scope>
    <source>
        <strain evidence="1">G02</strain>
    </source>
</reference>
<organism evidence="1">
    <name type="scientific">Sesamum radiatum</name>
    <name type="common">Black benniseed</name>
    <dbReference type="NCBI Taxonomy" id="300843"/>
    <lineage>
        <taxon>Eukaryota</taxon>
        <taxon>Viridiplantae</taxon>
        <taxon>Streptophyta</taxon>
        <taxon>Embryophyta</taxon>
        <taxon>Tracheophyta</taxon>
        <taxon>Spermatophyta</taxon>
        <taxon>Magnoliopsida</taxon>
        <taxon>eudicotyledons</taxon>
        <taxon>Gunneridae</taxon>
        <taxon>Pentapetalae</taxon>
        <taxon>asterids</taxon>
        <taxon>lamiids</taxon>
        <taxon>Lamiales</taxon>
        <taxon>Pedaliaceae</taxon>
        <taxon>Sesamum</taxon>
    </lineage>
</organism>
<dbReference type="EMBL" id="JACGWJ010000010">
    <property type="protein sequence ID" value="KAL0392567.1"/>
    <property type="molecule type" value="Genomic_DNA"/>
</dbReference>
<dbReference type="PANTHER" id="PTHR17695">
    <property type="entry name" value="SMALL SUBUNIT PROCESSOME COMPONENT 20 HOMOLOG"/>
    <property type="match status" value="1"/>
</dbReference>
<accession>A0AAW2SJG0</accession>
<reference evidence="1" key="1">
    <citation type="submission" date="2020-06" db="EMBL/GenBank/DDBJ databases">
        <authorList>
            <person name="Li T."/>
            <person name="Hu X."/>
            <person name="Zhang T."/>
            <person name="Song X."/>
            <person name="Zhang H."/>
            <person name="Dai N."/>
            <person name="Sheng W."/>
            <person name="Hou X."/>
            <person name="Wei L."/>
        </authorList>
    </citation>
    <scope>NUCLEOTIDE SEQUENCE</scope>
    <source>
        <strain evidence="1">G02</strain>
        <tissue evidence="1">Leaf</tissue>
    </source>
</reference>
<protein>
    <submittedName>
        <fullName evidence="1">Uncharacterized protein</fullName>
    </submittedName>
</protein>
<dbReference type="GO" id="GO:0032040">
    <property type="term" value="C:small-subunit processome"/>
    <property type="evidence" value="ECO:0007669"/>
    <property type="project" value="TreeGrafter"/>
</dbReference>
<gene>
    <name evidence="1" type="ORF">Sradi_2479500</name>
</gene>